<reference evidence="1" key="1">
    <citation type="journal article" date="2015" name="Nature">
        <title>Complex archaea that bridge the gap between prokaryotes and eukaryotes.</title>
        <authorList>
            <person name="Spang A."/>
            <person name="Saw J.H."/>
            <person name="Jorgensen S.L."/>
            <person name="Zaremba-Niedzwiedzka K."/>
            <person name="Martijn J."/>
            <person name="Lind A.E."/>
            <person name="van Eijk R."/>
            <person name="Schleper C."/>
            <person name="Guy L."/>
            <person name="Ettema T.J."/>
        </authorList>
    </citation>
    <scope>NUCLEOTIDE SEQUENCE</scope>
</reference>
<accession>A0A0F8YM30</accession>
<dbReference type="AlphaFoldDB" id="A0A0F8YM30"/>
<evidence type="ECO:0000313" key="1">
    <source>
        <dbReference type="EMBL" id="KKK55249.1"/>
    </source>
</evidence>
<sequence length="200" mass="22533">MNLDKLFIKGFFDMPTSAYSTSKRLIVHSAPARPLGHSEGFAVNSKVFIGGSIVGLFSMRSPLAIFGTIITVVIDSFESFSGWLITHVFVKSFKRIEPASTNLYSTTAISFIVTSIRIRCTSLNCSPGSIFWRFYHAVFCNFLFMHTATALRFATIKTSTSYKANVAAITEAFPDFVACFRVLWNQRQHYQFIETLIDLY</sequence>
<protein>
    <submittedName>
        <fullName evidence="1">Uncharacterized protein</fullName>
    </submittedName>
</protein>
<name>A0A0F8YM30_9ZZZZ</name>
<proteinExistence type="predicted"/>
<gene>
    <name evidence="1" type="ORF">LCGC14_3076450</name>
</gene>
<feature type="non-terminal residue" evidence="1">
    <location>
        <position position="200"/>
    </location>
</feature>
<organism evidence="1">
    <name type="scientific">marine sediment metagenome</name>
    <dbReference type="NCBI Taxonomy" id="412755"/>
    <lineage>
        <taxon>unclassified sequences</taxon>
        <taxon>metagenomes</taxon>
        <taxon>ecological metagenomes</taxon>
    </lineage>
</organism>
<dbReference type="EMBL" id="LAZR01065588">
    <property type="protein sequence ID" value="KKK55249.1"/>
    <property type="molecule type" value="Genomic_DNA"/>
</dbReference>
<comment type="caution">
    <text evidence="1">The sequence shown here is derived from an EMBL/GenBank/DDBJ whole genome shotgun (WGS) entry which is preliminary data.</text>
</comment>